<dbReference type="Pfam" id="PF13912">
    <property type="entry name" value="zf-C2H2_6"/>
    <property type="match status" value="2"/>
</dbReference>
<evidence type="ECO:0000256" key="8">
    <source>
        <dbReference type="ARBA" id="ARBA00023242"/>
    </source>
</evidence>
<dbReference type="PANTHER" id="PTHR26374">
    <property type="entry name" value="ZINC FINGER PROTEIN ZAT5"/>
    <property type="match status" value="1"/>
</dbReference>
<evidence type="ECO:0000256" key="2">
    <source>
        <dbReference type="ARBA" id="ARBA00022723"/>
    </source>
</evidence>
<reference evidence="11 12" key="1">
    <citation type="submission" date="2020-08" db="EMBL/GenBank/DDBJ databases">
        <title>Plant Genome Project.</title>
        <authorList>
            <person name="Zhang R.-G."/>
        </authorList>
    </citation>
    <scope>NUCLEOTIDE SEQUENCE [LARGE SCALE GENOMIC DNA]</scope>
    <source>
        <tissue evidence="11">Rhizome</tissue>
    </source>
</reference>
<dbReference type="PROSITE" id="PS50157">
    <property type="entry name" value="ZINC_FINGER_C2H2_2"/>
    <property type="match status" value="2"/>
</dbReference>
<dbReference type="SUPFAM" id="SSF57667">
    <property type="entry name" value="beta-beta-alpha zinc fingers"/>
    <property type="match status" value="1"/>
</dbReference>
<keyword evidence="5" id="KW-0862">Zinc</keyword>
<comment type="caution">
    <text evidence="11">The sequence shown here is derived from an EMBL/GenBank/DDBJ whole genome shotgun (WGS) entry which is preliminary data.</text>
</comment>
<dbReference type="InterPro" id="IPR036236">
    <property type="entry name" value="Znf_C2H2_sf"/>
</dbReference>
<keyword evidence="8" id="KW-0539">Nucleus</keyword>
<dbReference type="GO" id="GO:0008270">
    <property type="term" value="F:zinc ion binding"/>
    <property type="evidence" value="ECO:0007669"/>
    <property type="project" value="UniProtKB-KW"/>
</dbReference>
<keyword evidence="12" id="KW-1185">Reference proteome</keyword>
<evidence type="ECO:0000313" key="12">
    <source>
        <dbReference type="Proteomes" id="UP000734854"/>
    </source>
</evidence>
<dbReference type="InterPro" id="IPR013087">
    <property type="entry name" value="Znf_C2H2_type"/>
</dbReference>
<keyword evidence="6" id="KW-0805">Transcription regulation</keyword>
<dbReference type="Proteomes" id="UP000734854">
    <property type="component" value="Unassembled WGS sequence"/>
</dbReference>
<evidence type="ECO:0000256" key="9">
    <source>
        <dbReference type="PROSITE-ProRule" id="PRU00042"/>
    </source>
</evidence>
<dbReference type="EMBL" id="JACMSC010000004">
    <property type="protein sequence ID" value="KAG6523542.1"/>
    <property type="molecule type" value="Genomic_DNA"/>
</dbReference>
<gene>
    <name evidence="11" type="ORF">ZIOFF_013403</name>
</gene>
<dbReference type="AlphaFoldDB" id="A0A8J5HG05"/>
<dbReference type="Gene3D" id="3.30.160.60">
    <property type="entry name" value="Classic Zinc Finger"/>
    <property type="match status" value="1"/>
</dbReference>
<keyword evidence="4 9" id="KW-0863">Zinc-finger</keyword>
<evidence type="ECO:0000256" key="3">
    <source>
        <dbReference type="ARBA" id="ARBA00022737"/>
    </source>
</evidence>
<proteinExistence type="predicted"/>
<keyword evidence="3" id="KW-0677">Repeat</keyword>
<feature type="domain" description="C2H2-type" evidence="10">
    <location>
        <begin position="53"/>
        <end position="80"/>
    </location>
</feature>
<dbReference type="SMART" id="SM00355">
    <property type="entry name" value="ZnF_C2H2"/>
    <property type="match status" value="2"/>
</dbReference>
<evidence type="ECO:0000256" key="7">
    <source>
        <dbReference type="ARBA" id="ARBA00023163"/>
    </source>
</evidence>
<sequence length="145" mass="15219">MYECKTCCRRFATFQALGGHRTGHARLRCGGGEAATRQMVSLQRRAEPSRTAHACPVCGVTFTMGQALGGHMRRHKTAAAAAAAAKPGATTAAAGAVVMAAGKQLQWLDLNLPPLESELQLQFVSEEEGSSNAIDLVPNCSSYSG</sequence>
<evidence type="ECO:0000256" key="1">
    <source>
        <dbReference type="ARBA" id="ARBA00004123"/>
    </source>
</evidence>
<evidence type="ECO:0000259" key="10">
    <source>
        <dbReference type="PROSITE" id="PS50157"/>
    </source>
</evidence>
<evidence type="ECO:0000256" key="4">
    <source>
        <dbReference type="ARBA" id="ARBA00022771"/>
    </source>
</evidence>
<accession>A0A8J5HG05</accession>
<evidence type="ECO:0000313" key="11">
    <source>
        <dbReference type="EMBL" id="KAG6523542.1"/>
    </source>
</evidence>
<comment type="subcellular location">
    <subcellularLocation>
        <location evidence="1">Nucleus</location>
    </subcellularLocation>
</comment>
<protein>
    <recommendedName>
        <fullName evidence="10">C2H2-type domain-containing protein</fullName>
    </recommendedName>
</protein>
<evidence type="ECO:0000256" key="6">
    <source>
        <dbReference type="ARBA" id="ARBA00023015"/>
    </source>
</evidence>
<dbReference type="GO" id="GO:0005634">
    <property type="term" value="C:nucleus"/>
    <property type="evidence" value="ECO:0007669"/>
    <property type="project" value="UniProtKB-SubCell"/>
</dbReference>
<keyword evidence="2" id="KW-0479">Metal-binding</keyword>
<evidence type="ECO:0000256" key="5">
    <source>
        <dbReference type="ARBA" id="ARBA00022833"/>
    </source>
</evidence>
<keyword evidence="7" id="KW-0804">Transcription</keyword>
<name>A0A8J5HG05_ZINOF</name>
<dbReference type="PANTHER" id="PTHR26374:SF450">
    <property type="entry name" value="OS11G0702300 PROTEIN"/>
    <property type="match status" value="1"/>
</dbReference>
<dbReference type="PROSITE" id="PS00028">
    <property type="entry name" value="ZINC_FINGER_C2H2_1"/>
    <property type="match status" value="2"/>
</dbReference>
<organism evidence="11 12">
    <name type="scientific">Zingiber officinale</name>
    <name type="common">Ginger</name>
    <name type="synonym">Amomum zingiber</name>
    <dbReference type="NCBI Taxonomy" id="94328"/>
    <lineage>
        <taxon>Eukaryota</taxon>
        <taxon>Viridiplantae</taxon>
        <taxon>Streptophyta</taxon>
        <taxon>Embryophyta</taxon>
        <taxon>Tracheophyta</taxon>
        <taxon>Spermatophyta</taxon>
        <taxon>Magnoliopsida</taxon>
        <taxon>Liliopsida</taxon>
        <taxon>Zingiberales</taxon>
        <taxon>Zingiberaceae</taxon>
        <taxon>Zingiber</taxon>
    </lineage>
</organism>
<feature type="domain" description="C2H2-type" evidence="10">
    <location>
        <begin position="2"/>
        <end position="29"/>
    </location>
</feature>